<dbReference type="EMBL" id="JBGNYA010000001">
    <property type="protein sequence ID" value="MFA1611759.1"/>
    <property type="molecule type" value="Genomic_DNA"/>
</dbReference>
<dbReference type="InterPro" id="IPR015943">
    <property type="entry name" value="WD40/YVTN_repeat-like_dom_sf"/>
</dbReference>
<dbReference type="PANTHER" id="PTHR34512">
    <property type="entry name" value="CELL SURFACE PROTEIN"/>
    <property type="match status" value="1"/>
</dbReference>
<dbReference type="Gene3D" id="2.40.128.630">
    <property type="match status" value="1"/>
</dbReference>
<feature type="domain" description="Pyrrolo-quinoline quinone repeat" evidence="1">
    <location>
        <begin position="190"/>
        <end position="288"/>
    </location>
</feature>
<dbReference type="Pfam" id="PF13360">
    <property type="entry name" value="PQQ_2"/>
    <property type="match status" value="2"/>
</dbReference>
<dbReference type="SUPFAM" id="SSF50998">
    <property type="entry name" value="Quinoprotein alcohol dehydrogenase-like"/>
    <property type="match status" value="1"/>
</dbReference>
<proteinExistence type="predicted"/>
<dbReference type="PANTHER" id="PTHR34512:SF30">
    <property type="entry name" value="OUTER MEMBRANE PROTEIN ASSEMBLY FACTOR BAMB"/>
    <property type="match status" value="1"/>
</dbReference>
<dbReference type="Gene3D" id="2.130.10.10">
    <property type="entry name" value="YVTN repeat-like/Quinoprotein amine dehydrogenase"/>
    <property type="match status" value="2"/>
</dbReference>
<dbReference type="AlphaFoldDB" id="A0ABD5MGQ1"/>
<name>A0ABD5MGQ1_9EURY</name>
<sequence>MWTDRRGFLSAISTAAVGLAAGCAAPRTGRSGSHPVTDAVTEWPSFRGHEHNTGYARGVSPTSSDPSTEWTFDAGGAFWGSPIVADGTVFVGCTDANLYALDAATGEERWSYATGGRIEATPAYADGTVYVGSYDTGLYAVDAESGEERWTRELGGLIRGSPTVVDGTVYLGVGCHNLACAWYAEEADVSENGWVYALDAATGDTRWERPVGDEVVSTPAVDDGTVYIGASDETLYALDSETGEVAWMYEASDMIWSSPALAYGTVFVADWDGNVHAVDADSGERVWLAEPFSQYISGSVAVDRDGVYVGDTPYNSLDDPTTYYAEMYKFDRRTGEERWRFETTALEIGSSPVVSDGRLYFGTHSQTEGEGVGVQALTTDGEAEWFMEIGGRGVGASPALIDGTLYFGGTDGRMYALE</sequence>
<dbReference type="InterPro" id="IPR002372">
    <property type="entry name" value="PQQ_rpt_dom"/>
</dbReference>
<evidence type="ECO:0000313" key="2">
    <source>
        <dbReference type="EMBL" id="MFA1611759.1"/>
    </source>
</evidence>
<dbReference type="InterPro" id="IPR018391">
    <property type="entry name" value="PQQ_b-propeller_rpt"/>
</dbReference>
<comment type="caution">
    <text evidence="2">The sequence shown here is derived from an EMBL/GenBank/DDBJ whole genome shotgun (WGS) entry which is preliminary data.</text>
</comment>
<dbReference type="PROSITE" id="PS51257">
    <property type="entry name" value="PROKAR_LIPOPROTEIN"/>
    <property type="match status" value="1"/>
</dbReference>
<dbReference type="Proteomes" id="UP001570511">
    <property type="component" value="Unassembled WGS sequence"/>
</dbReference>
<evidence type="ECO:0000313" key="3">
    <source>
        <dbReference type="Proteomes" id="UP001570511"/>
    </source>
</evidence>
<organism evidence="2 3">
    <name type="scientific">Halobellus rubicundus</name>
    <dbReference type="NCBI Taxonomy" id="2996466"/>
    <lineage>
        <taxon>Archaea</taxon>
        <taxon>Methanobacteriati</taxon>
        <taxon>Methanobacteriota</taxon>
        <taxon>Stenosarchaea group</taxon>
        <taxon>Halobacteria</taxon>
        <taxon>Halobacteriales</taxon>
        <taxon>Haloferacaceae</taxon>
        <taxon>Halobellus</taxon>
    </lineage>
</organism>
<dbReference type="InterPro" id="IPR011047">
    <property type="entry name" value="Quinoprotein_ADH-like_sf"/>
</dbReference>
<protein>
    <submittedName>
        <fullName evidence="2">PQQ-binding-like beta-propeller repeat protein</fullName>
    </submittedName>
</protein>
<feature type="domain" description="Pyrrolo-quinoline quinone repeat" evidence="1">
    <location>
        <begin position="96"/>
        <end position="171"/>
    </location>
</feature>
<reference evidence="2 3" key="1">
    <citation type="submission" date="2024-08" db="EMBL/GenBank/DDBJ databases">
        <title>Halobellus sp. MBLA0158 whole genome sequence.</title>
        <authorList>
            <person name="Hwang C.Y."/>
            <person name="Cho E.-S."/>
            <person name="Seo M.-J."/>
        </authorList>
    </citation>
    <scope>NUCLEOTIDE SEQUENCE [LARGE SCALE GENOMIC DNA]</scope>
    <source>
        <strain evidence="2 3">MBLA0158</strain>
    </source>
</reference>
<gene>
    <name evidence="2" type="ORF">OS889_12165</name>
</gene>
<accession>A0ABD5MGQ1</accession>
<evidence type="ECO:0000259" key="1">
    <source>
        <dbReference type="Pfam" id="PF13360"/>
    </source>
</evidence>
<dbReference type="RefSeq" id="WP_372390130.1">
    <property type="nucleotide sequence ID" value="NZ_JBGNYA010000001.1"/>
</dbReference>
<keyword evidence="3" id="KW-1185">Reference proteome</keyword>
<dbReference type="SMART" id="SM00564">
    <property type="entry name" value="PQQ"/>
    <property type="match status" value="7"/>
</dbReference>